<evidence type="ECO:0000259" key="8">
    <source>
        <dbReference type="PROSITE" id="PS51469"/>
    </source>
</evidence>
<dbReference type="Gene3D" id="2.60.120.260">
    <property type="entry name" value="Galactose-binding domain-like"/>
    <property type="match status" value="1"/>
</dbReference>
<keyword evidence="2 7" id="KW-0812">Transmembrane</keyword>
<evidence type="ECO:0000313" key="9">
    <source>
        <dbReference type="EMBL" id="CAK8684752.1"/>
    </source>
</evidence>
<dbReference type="PANTHER" id="PTHR12911">
    <property type="entry name" value="SAD1/UNC-84-LIKE PROTEIN-RELATED"/>
    <property type="match status" value="1"/>
</dbReference>
<reference evidence="9 10" key="1">
    <citation type="submission" date="2024-02" db="EMBL/GenBank/DDBJ databases">
        <authorList>
            <person name="Daric V."/>
            <person name="Darras S."/>
        </authorList>
    </citation>
    <scope>NUCLEOTIDE SEQUENCE [LARGE SCALE GENOMIC DNA]</scope>
</reference>
<feature type="transmembrane region" description="Helical" evidence="7">
    <location>
        <begin position="310"/>
        <end position="331"/>
    </location>
</feature>
<dbReference type="EMBL" id="CAWYQH010000098">
    <property type="protein sequence ID" value="CAK8684752.1"/>
    <property type="molecule type" value="Genomic_DNA"/>
</dbReference>
<feature type="transmembrane region" description="Helical" evidence="7">
    <location>
        <begin position="249"/>
        <end position="273"/>
    </location>
</feature>
<organism evidence="9 10">
    <name type="scientific">Clavelina lepadiformis</name>
    <name type="common">Light-bulb sea squirt</name>
    <name type="synonym">Ascidia lepadiformis</name>
    <dbReference type="NCBI Taxonomy" id="159417"/>
    <lineage>
        <taxon>Eukaryota</taxon>
        <taxon>Metazoa</taxon>
        <taxon>Chordata</taxon>
        <taxon>Tunicata</taxon>
        <taxon>Ascidiacea</taxon>
        <taxon>Aplousobranchia</taxon>
        <taxon>Clavelinidae</taxon>
        <taxon>Clavelina</taxon>
    </lineage>
</organism>
<feature type="coiled-coil region" evidence="5">
    <location>
        <begin position="420"/>
        <end position="447"/>
    </location>
</feature>
<name>A0ABP0FYT6_CLALP</name>
<keyword evidence="4 7" id="KW-0472">Membrane</keyword>
<protein>
    <recommendedName>
        <fullName evidence="8">SUN domain-containing protein</fullName>
    </recommendedName>
</protein>
<evidence type="ECO:0000256" key="2">
    <source>
        <dbReference type="ARBA" id="ARBA00022692"/>
    </source>
</evidence>
<evidence type="ECO:0000256" key="3">
    <source>
        <dbReference type="ARBA" id="ARBA00022989"/>
    </source>
</evidence>
<feature type="compositionally biased region" description="Basic and acidic residues" evidence="6">
    <location>
        <begin position="55"/>
        <end position="64"/>
    </location>
</feature>
<sequence length="827" mass="94327">MSQHIGPIRQSERLHASGYYRHLGENGETTNVLDSATSDNDDTVSIDSNLSRVSRNSERQKSYRETGGNTSFRRRRKHSGSPFKVQSVLQQSDEHRSNVFKKLQFTKKQSVLAYSTNYSKSETSPSIPFLTQTVASGQKQKILHTYGMDNGEYSTSNQLQEKASFESNRYTKGDECSQAPFKQNLDLHKRHIKHKHVEAGDVGIKTSLEERKRFGSDESELFSDDELKSELKPNIRVRGSSKDTSSHGLLGNSIFFLFHMMQTLFAVAAKPVWFIGKHFYQNIARVLLFDIWAMRVKVDGKYFLLQGTRLLRLLLYTMALISIAFVCYSTVTTFDVFPYLQTPRPEHSQSETNVNGMYKLFKELEFSMRQQELKYADLYASTSGKVAVLESNFQKDKQKYVEDYQEVIAAIDNTIEKSLSQKLTTSYATLESKLKDLQVEIARIEEYQSRDSKQLESLKLTLEQIDNTVKKDISNQLSKMSGFEENIASLDKKVDEIHQEYRNLKLSIDTYSGNTTYVQNLVNDQFVENFLLLLQKGTTANLPSQDISKSRYHHLALVFLEWLQKRGFVQNMEVQQLLQQVNTNLTQASIDMKANLQRVQETLQKEYNSKRSSVTLDTIVSHERESHSSKLTEVLVKQWIVQALDSYNADKVGKPDFALETSGGAIVNTRCSDTYQHRTAVVSILGIPIYYNVNTPRSVIQPGVMPGECWAFKGSQGYIVISLSESIYPSSFTLEHISKSIALHNNISSAPKDFAVFGLEDASSYEGELLGTYRYERDGSPIQEFTANKKLQEKGHYKFVELRISSNWGNPHFTCVYRFRVHGTATV</sequence>
<keyword evidence="3 7" id="KW-1133">Transmembrane helix</keyword>
<evidence type="ECO:0000256" key="1">
    <source>
        <dbReference type="ARBA" id="ARBA00004370"/>
    </source>
</evidence>
<dbReference type="InterPro" id="IPR045119">
    <property type="entry name" value="SUN1-5"/>
</dbReference>
<dbReference type="Proteomes" id="UP001642483">
    <property type="component" value="Unassembled WGS sequence"/>
</dbReference>
<keyword evidence="10" id="KW-1185">Reference proteome</keyword>
<dbReference type="PROSITE" id="PS51469">
    <property type="entry name" value="SUN"/>
    <property type="match status" value="1"/>
</dbReference>
<feature type="coiled-coil region" evidence="5">
    <location>
        <begin position="480"/>
        <end position="507"/>
    </location>
</feature>
<gene>
    <name evidence="9" type="ORF">CVLEPA_LOCUS15871</name>
</gene>
<feature type="domain" description="SUN" evidence="8">
    <location>
        <begin position="663"/>
        <end position="826"/>
    </location>
</feature>
<accession>A0ABP0FYT6</accession>
<dbReference type="Pfam" id="PF07738">
    <property type="entry name" value="Sad1_UNC"/>
    <property type="match status" value="1"/>
</dbReference>
<proteinExistence type="predicted"/>
<evidence type="ECO:0000313" key="10">
    <source>
        <dbReference type="Proteomes" id="UP001642483"/>
    </source>
</evidence>
<dbReference type="InterPro" id="IPR012919">
    <property type="entry name" value="SUN_dom"/>
</dbReference>
<feature type="compositionally biased region" description="Polar residues" evidence="6">
    <location>
        <begin position="27"/>
        <end position="38"/>
    </location>
</feature>
<comment type="caution">
    <text evidence="9">The sequence shown here is derived from an EMBL/GenBank/DDBJ whole genome shotgun (WGS) entry which is preliminary data.</text>
</comment>
<comment type="subcellular location">
    <subcellularLocation>
        <location evidence="1">Membrane</location>
    </subcellularLocation>
</comment>
<keyword evidence="5" id="KW-0175">Coiled coil</keyword>
<evidence type="ECO:0000256" key="5">
    <source>
        <dbReference type="SAM" id="Coils"/>
    </source>
</evidence>
<evidence type="ECO:0000256" key="4">
    <source>
        <dbReference type="ARBA" id="ARBA00023136"/>
    </source>
</evidence>
<feature type="region of interest" description="Disordered" evidence="6">
    <location>
        <begin position="24"/>
        <end position="91"/>
    </location>
</feature>
<dbReference type="PANTHER" id="PTHR12911:SF8">
    <property type="entry name" value="KLAROID PROTEIN-RELATED"/>
    <property type="match status" value="1"/>
</dbReference>
<evidence type="ECO:0000256" key="7">
    <source>
        <dbReference type="SAM" id="Phobius"/>
    </source>
</evidence>
<feature type="compositionally biased region" description="Polar residues" evidence="6">
    <location>
        <begin position="45"/>
        <end position="54"/>
    </location>
</feature>
<evidence type="ECO:0000256" key="6">
    <source>
        <dbReference type="SAM" id="MobiDB-lite"/>
    </source>
</evidence>